<dbReference type="EMBL" id="CCXZ01000112">
    <property type="protein sequence ID" value="CEG15451.1"/>
    <property type="molecule type" value="Genomic_DNA"/>
</dbReference>
<organism evidence="1 2">
    <name type="scientific">Xanthomonas citri pv. citri</name>
    <dbReference type="NCBI Taxonomy" id="611301"/>
    <lineage>
        <taxon>Bacteria</taxon>
        <taxon>Pseudomonadati</taxon>
        <taxon>Pseudomonadota</taxon>
        <taxon>Gammaproteobacteria</taxon>
        <taxon>Lysobacterales</taxon>
        <taxon>Lysobacteraceae</taxon>
        <taxon>Xanthomonas</taxon>
    </lineage>
</organism>
<accession>A0A0U5G6E1</accession>
<keyword evidence="2" id="KW-1185">Reference proteome</keyword>
<evidence type="ECO:0000313" key="2">
    <source>
        <dbReference type="Proteomes" id="UP000052230"/>
    </source>
</evidence>
<dbReference type="AlphaFoldDB" id="A0A0U5G6E1"/>
<dbReference type="KEGG" id="xcm:J164_01343"/>
<dbReference type="Proteomes" id="UP000052230">
    <property type="component" value="Unassembled WGS sequence"/>
</dbReference>
<dbReference type="KEGG" id="xcr:J163_01343"/>
<proteinExistence type="predicted"/>
<dbReference type="KEGG" id="xcw:J162_01343"/>
<evidence type="ECO:0000313" key="1">
    <source>
        <dbReference type="EMBL" id="CEG15451.1"/>
    </source>
</evidence>
<dbReference type="KEGG" id="xcf:J172_01338"/>
<gene>
    <name evidence="1" type="ORF">XAC3562_200062</name>
</gene>
<dbReference type="KEGG" id="xcu:J159_01344"/>
<sequence>MNDPVNLRSGKQALIDTLRNSGLDGLFAWLLARLALSEASDLGPDNMLVIPGEDARYKVLSMMGPAFATTGKRPAATGHSH</sequence>
<dbReference type="KEGG" id="xcn:J169_01343"/>
<protein>
    <submittedName>
        <fullName evidence="1">Uncharacterized protein</fullName>
    </submittedName>
</protein>
<reference evidence="1 2" key="1">
    <citation type="submission" date="2014-09" db="EMBL/GenBank/DDBJ databases">
        <authorList>
            <person name="Regsiter A."/>
        </authorList>
    </citation>
    <scope>NUCLEOTIDE SEQUENCE [LARGE SCALE GENOMIC DNA]</scope>
</reference>
<comment type="caution">
    <text evidence="1">The sequence shown here is derived from an EMBL/GenBank/DDBJ whole genome shotgun (WGS) entry which is preliminary data.</text>
</comment>
<name>A0A0U5G6E1_XANCI</name>